<evidence type="ECO:0000256" key="4">
    <source>
        <dbReference type="ARBA" id="ARBA00022989"/>
    </source>
</evidence>
<feature type="transmembrane region" description="Helical" evidence="7">
    <location>
        <begin position="30"/>
        <end position="52"/>
    </location>
</feature>
<evidence type="ECO:0000256" key="5">
    <source>
        <dbReference type="ARBA" id="ARBA00023136"/>
    </source>
</evidence>
<feature type="transmembrane region" description="Helical" evidence="7">
    <location>
        <begin position="207"/>
        <end position="229"/>
    </location>
</feature>
<sequence>MAPKSKTMRFFLDMYVRFRDDDVPGVAAQLTFYLILAFFPFLLFVVSLLGFVQLSGDSLVAELIRLLPAETGEAISKVLEEITQGSNGTLLSVGMLATVWSASNGMNAIIKGLNTAYEEQESRPFWKIRGIALIATLVLGLVITLVMLMLVFGQTISSYLFNLLHVPSESEWVWNLVKYAIPLAAMLIVFTMLYWIAPNRRLTIKEVLPGVLFTTIGWVAASMLFQFYINNFGSYSKTYGSIGGIIILLVWLFITSHIIILGGEMNACLARSRPSKPSLQERTPQNRTGTFFVK</sequence>
<dbReference type="InterPro" id="IPR017039">
    <property type="entry name" value="Virul_fac_BrkB"/>
</dbReference>
<dbReference type="PIRSF" id="PIRSF035875">
    <property type="entry name" value="RNase_BN"/>
    <property type="match status" value="1"/>
</dbReference>
<dbReference type="EMBL" id="CP016808">
    <property type="protein sequence ID" value="ANY67245.1"/>
    <property type="molecule type" value="Genomic_DNA"/>
</dbReference>
<comment type="subcellular location">
    <subcellularLocation>
        <location evidence="1">Cell membrane</location>
        <topology evidence="1">Multi-pass membrane protein</topology>
    </subcellularLocation>
</comment>
<keyword evidence="5 7" id="KW-0472">Membrane</keyword>
<evidence type="ECO:0000256" key="2">
    <source>
        <dbReference type="ARBA" id="ARBA00022475"/>
    </source>
</evidence>
<dbReference type="GO" id="GO:0005886">
    <property type="term" value="C:plasma membrane"/>
    <property type="evidence" value="ECO:0007669"/>
    <property type="project" value="UniProtKB-SubCell"/>
</dbReference>
<evidence type="ECO:0000256" key="6">
    <source>
        <dbReference type="SAM" id="MobiDB-lite"/>
    </source>
</evidence>
<proteinExistence type="predicted"/>
<evidence type="ECO:0000313" key="8">
    <source>
        <dbReference type="EMBL" id="ANY67245.1"/>
    </source>
</evidence>
<dbReference type="AlphaFoldDB" id="A0A1B2DHT2"/>
<feature type="transmembrane region" description="Helical" evidence="7">
    <location>
        <begin position="131"/>
        <end position="152"/>
    </location>
</feature>
<keyword evidence="3 7" id="KW-0812">Transmembrane</keyword>
<evidence type="ECO:0000256" key="3">
    <source>
        <dbReference type="ARBA" id="ARBA00022692"/>
    </source>
</evidence>
<evidence type="ECO:0000256" key="1">
    <source>
        <dbReference type="ARBA" id="ARBA00004651"/>
    </source>
</evidence>
<keyword evidence="2" id="KW-1003">Cell membrane</keyword>
<feature type="region of interest" description="Disordered" evidence="6">
    <location>
        <begin position="275"/>
        <end position="294"/>
    </location>
</feature>
<reference evidence="8" key="1">
    <citation type="submission" date="2016-08" db="EMBL/GenBank/DDBJ databases">
        <title>Complete Genome Seqeunce of Paenibacillus sp. BIHB 4019 from tea rhizoplane.</title>
        <authorList>
            <person name="Thakur R."/>
            <person name="Swarnkar M.K."/>
            <person name="Gulati A."/>
        </authorList>
    </citation>
    <scope>NUCLEOTIDE SEQUENCE [LARGE SCALE GENOMIC DNA]</scope>
    <source>
        <strain evidence="8">BIHB4019</strain>
    </source>
</reference>
<dbReference type="PANTHER" id="PTHR30213">
    <property type="entry name" value="INNER MEMBRANE PROTEIN YHJD"/>
    <property type="match status" value="1"/>
</dbReference>
<dbReference type="PANTHER" id="PTHR30213:SF0">
    <property type="entry name" value="UPF0761 MEMBRANE PROTEIN YIHY"/>
    <property type="match status" value="1"/>
</dbReference>
<dbReference type="Pfam" id="PF03631">
    <property type="entry name" value="Virul_fac_BrkB"/>
    <property type="match status" value="1"/>
</dbReference>
<evidence type="ECO:0000256" key="7">
    <source>
        <dbReference type="SAM" id="Phobius"/>
    </source>
</evidence>
<feature type="transmembrane region" description="Helical" evidence="7">
    <location>
        <begin position="172"/>
        <end position="195"/>
    </location>
</feature>
<keyword evidence="4 7" id="KW-1133">Transmembrane helix</keyword>
<feature type="transmembrane region" description="Helical" evidence="7">
    <location>
        <begin position="241"/>
        <end position="263"/>
    </location>
</feature>
<gene>
    <name evidence="8" type="ORF">BBD42_12780</name>
</gene>
<dbReference type="NCBIfam" id="TIGR00765">
    <property type="entry name" value="yihY_not_rbn"/>
    <property type="match status" value="1"/>
</dbReference>
<accession>A0A1B2DHT2</accession>
<dbReference type="RefSeq" id="WP_099518455.1">
    <property type="nucleotide sequence ID" value="NZ_CP016808.1"/>
</dbReference>
<organism evidence="8">
    <name type="scientific">Paenibacillus sp. BIHB 4019</name>
    <dbReference type="NCBI Taxonomy" id="1870819"/>
    <lineage>
        <taxon>Bacteria</taxon>
        <taxon>Bacillati</taxon>
        <taxon>Bacillota</taxon>
        <taxon>Bacilli</taxon>
        <taxon>Bacillales</taxon>
        <taxon>Paenibacillaceae</taxon>
        <taxon>Paenibacillus</taxon>
    </lineage>
</organism>
<protein>
    <submittedName>
        <fullName evidence="8">Ribonuclease</fullName>
    </submittedName>
</protein>
<name>A0A1B2DHT2_9BACL</name>